<dbReference type="PANTHER" id="PTHR40056:SF1">
    <property type="entry name" value="DUF1836 DOMAIN-CONTAINING PROTEIN"/>
    <property type="match status" value="1"/>
</dbReference>
<comment type="caution">
    <text evidence="1">The sequence shown here is derived from an EMBL/GenBank/DDBJ whole genome shotgun (WGS) entry which is preliminary data.</text>
</comment>
<dbReference type="Pfam" id="PF08876">
    <property type="entry name" value="DUF1836"/>
    <property type="match status" value="1"/>
</dbReference>
<dbReference type="Proteomes" id="UP001595772">
    <property type="component" value="Unassembled WGS sequence"/>
</dbReference>
<reference evidence="2" key="1">
    <citation type="journal article" date="2019" name="Int. J. Syst. Evol. Microbiol.">
        <title>The Global Catalogue of Microorganisms (GCM) 10K type strain sequencing project: providing services to taxonomists for standard genome sequencing and annotation.</title>
        <authorList>
            <consortium name="The Broad Institute Genomics Platform"/>
            <consortium name="The Broad Institute Genome Sequencing Center for Infectious Disease"/>
            <person name="Wu L."/>
            <person name="Ma J."/>
        </authorList>
    </citation>
    <scope>NUCLEOTIDE SEQUENCE [LARGE SCALE GENOMIC DNA]</scope>
    <source>
        <strain evidence="2">IBRC-M 10703</strain>
    </source>
</reference>
<organism evidence="1 2">
    <name type="scientific">Oceanobacillus longus</name>
    <dbReference type="NCBI Taxonomy" id="930120"/>
    <lineage>
        <taxon>Bacteria</taxon>
        <taxon>Bacillati</taxon>
        <taxon>Bacillota</taxon>
        <taxon>Bacilli</taxon>
        <taxon>Bacillales</taxon>
        <taxon>Bacillaceae</taxon>
        <taxon>Oceanobacillus</taxon>
    </lineage>
</organism>
<proteinExistence type="predicted"/>
<dbReference type="InterPro" id="IPR014975">
    <property type="entry name" value="DUF1836"/>
</dbReference>
<sequence length="198" mass="23304">MKNKKELIESLNLENQLSLEDIPNLDLYMDQVIQLFENKFAASKRNDDEKVLTKTMINNYAKGKLFFPIKNKKYSKEHLILISMIYQMKSALSIKDVKMALDQLNSKITDENFNLQRLYHSYLDLMDKNSAMFKNDVDEHWKDINNEVKELDNNHADDEVYLEQVLLVATFSSMSNYYRRAAEKIVDDMKKEGNKDEA</sequence>
<evidence type="ECO:0000313" key="1">
    <source>
        <dbReference type="EMBL" id="MFC4023772.1"/>
    </source>
</evidence>
<protein>
    <submittedName>
        <fullName evidence="1">DUF1836 domain-containing protein</fullName>
    </submittedName>
</protein>
<evidence type="ECO:0000313" key="2">
    <source>
        <dbReference type="Proteomes" id="UP001595772"/>
    </source>
</evidence>
<dbReference type="EMBL" id="JBHSAO010000006">
    <property type="protein sequence ID" value="MFC4023772.1"/>
    <property type="molecule type" value="Genomic_DNA"/>
</dbReference>
<dbReference type="PANTHER" id="PTHR40056">
    <property type="entry name" value="HYPOTHETICAL CYTOSOLIC PROTEIN"/>
    <property type="match status" value="1"/>
</dbReference>
<keyword evidence="2" id="KW-1185">Reference proteome</keyword>
<name>A0ABV8GYU6_9BACI</name>
<gene>
    <name evidence="1" type="ORF">ACFOUV_08200</name>
</gene>
<accession>A0ABV8GYU6</accession>
<dbReference type="RefSeq" id="WP_379496271.1">
    <property type="nucleotide sequence ID" value="NZ_JBHSAO010000006.1"/>
</dbReference>